<proteinExistence type="predicted"/>
<protein>
    <submittedName>
        <fullName evidence="3">Uncharacterized protein</fullName>
    </submittedName>
</protein>
<dbReference type="Proteomes" id="UP000322530">
    <property type="component" value="Unassembled WGS sequence"/>
</dbReference>
<evidence type="ECO:0000313" key="3">
    <source>
        <dbReference type="EMBL" id="GCF07486.1"/>
    </source>
</evidence>
<organism evidence="3 4">
    <name type="scientific">Dictyobacter arantiisoli</name>
    <dbReference type="NCBI Taxonomy" id="2014874"/>
    <lineage>
        <taxon>Bacteria</taxon>
        <taxon>Bacillati</taxon>
        <taxon>Chloroflexota</taxon>
        <taxon>Ktedonobacteria</taxon>
        <taxon>Ktedonobacterales</taxon>
        <taxon>Dictyobacteraceae</taxon>
        <taxon>Dictyobacter</taxon>
    </lineage>
</organism>
<keyword evidence="2" id="KW-0812">Transmembrane</keyword>
<feature type="region of interest" description="Disordered" evidence="1">
    <location>
        <begin position="1"/>
        <end position="32"/>
    </location>
</feature>
<gene>
    <name evidence="3" type="ORF">KDI_10500</name>
</gene>
<feature type="compositionally biased region" description="Low complexity" evidence="1">
    <location>
        <begin position="213"/>
        <end position="228"/>
    </location>
</feature>
<evidence type="ECO:0000313" key="4">
    <source>
        <dbReference type="Proteomes" id="UP000322530"/>
    </source>
</evidence>
<feature type="compositionally biased region" description="Basic residues" evidence="1">
    <location>
        <begin position="8"/>
        <end position="18"/>
    </location>
</feature>
<dbReference type="OrthoDB" id="160396at2"/>
<dbReference type="EMBL" id="BIXY01000010">
    <property type="protein sequence ID" value="GCF07486.1"/>
    <property type="molecule type" value="Genomic_DNA"/>
</dbReference>
<comment type="caution">
    <text evidence="3">The sequence shown here is derived from an EMBL/GenBank/DDBJ whole genome shotgun (WGS) entry which is preliminary data.</text>
</comment>
<evidence type="ECO:0000256" key="1">
    <source>
        <dbReference type="SAM" id="MobiDB-lite"/>
    </source>
</evidence>
<keyword evidence="2" id="KW-1133">Transmembrane helix</keyword>
<sequence>MSQEYKTAARRTHRRVPHNRPVLVTGTETQEEVALLEPQTEDLTRDTGTLAEPEIGITPVKSSRRSLSLPKFFSKVEKSEVEESTDEDKVVEARMARAKKSLNGKNATTKENDPVASSKPAARAQTPAKPRLFKTRHIIGMVVYLFGANLVLPYERTLTIGMNIEKNLFTIPGINLPVSTSFLLNIITLIVLLYVLVALDFLPNGKQIGNAQVNSRNNNKSVNANTSVPKAPQATIRQGVKGEHDNLYQSYRTNQRKKR</sequence>
<keyword evidence="4" id="KW-1185">Reference proteome</keyword>
<feature type="region of interest" description="Disordered" evidence="1">
    <location>
        <begin position="210"/>
        <end position="236"/>
    </location>
</feature>
<feature type="region of interest" description="Disordered" evidence="1">
    <location>
        <begin position="98"/>
        <end position="127"/>
    </location>
</feature>
<name>A0A5A5T8J3_9CHLR</name>
<feature type="transmembrane region" description="Helical" evidence="2">
    <location>
        <begin position="174"/>
        <end position="197"/>
    </location>
</feature>
<dbReference type="AlphaFoldDB" id="A0A5A5T8J3"/>
<evidence type="ECO:0000256" key="2">
    <source>
        <dbReference type="SAM" id="Phobius"/>
    </source>
</evidence>
<keyword evidence="2" id="KW-0472">Membrane</keyword>
<accession>A0A5A5T8J3</accession>
<reference evidence="3 4" key="1">
    <citation type="submission" date="2019-01" db="EMBL/GenBank/DDBJ databases">
        <title>Draft genome sequence of Dictyobacter sp. Uno17.</title>
        <authorList>
            <person name="Wang C.M."/>
            <person name="Zheng Y."/>
            <person name="Sakai Y."/>
            <person name="Abe K."/>
            <person name="Yokota A."/>
            <person name="Yabe S."/>
        </authorList>
    </citation>
    <scope>NUCLEOTIDE SEQUENCE [LARGE SCALE GENOMIC DNA]</scope>
    <source>
        <strain evidence="3 4">Uno17</strain>
    </source>
</reference>
<feature type="transmembrane region" description="Helical" evidence="2">
    <location>
        <begin position="138"/>
        <end position="154"/>
    </location>
</feature>
<dbReference type="RefSeq" id="WP_149400503.1">
    <property type="nucleotide sequence ID" value="NZ_BIXY01000010.1"/>
</dbReference>